<accession>W7TZ31</accession>
<dbReference type="FunFam" id="3.30.830.10:FF:000012">
    <property type="entry name" value="Protease 3"/>
    <property type="match status" value="1"/>
</dbReference>
<comment type="similarity">
    <text evidence="2">Belongs to the peptidase M16 family.</text>
</comment>
<dbReference type="GO" id="GO:0046872">
    <property type="term" value="F:metal ion binding"/>
    <property type="evidence" value="ECO:0007669"/>
    <property type="project" value="UniProtKB-KW"/>
</dbReference>
<evidence type="ECO:0000256" key="7">
    <source>
        <dbReference type="ARBA" id="ARBA00023049"/>
    </source>
</evidence>
<dbReference type="InterPro" id="IPR011765">
    <property type="entry name" value="Pept_M16_N"/>
</dbReference>
<comment type="cofactor">
    <cofactor evidence="1">
        <name>Zn(2+)</name>
        <dbReference type="ChEBI" id="CHEBI:29105"/>
    </cofactor>
</comment>
<evidence type="ECO:0000256" key="2">
    <source>
        <dbReference type="ARBA" id="ARBA00007261"/>
    </source>
</evidence>
<keyword evidence="3" id="KW-0645">Protease</keyword>
<dbReference type="Pfam" id="PF00675">
    <property type="entry name" value="Peptidase_M16"/>
    <property type="match status" value="1"/>
</dbReference>
<dbReference type="InterPro" id="IPR011249">
    <property type="entry name" value="Metalloenz_LuxS/M16"/>
</dbReference>
<feature type="domain" description="Peptidase M16 middle/third" evidence="10">
    <location>
        <begin position="470"/>
        <end position="769"/>
    </location>
</feature>
<evidence type="ECO:0000256" key="4">
    <source>
        <dbReference type="ARBA" id="ARBA00022723"/>
    </source>
</evidence>
<sequence length="1088" mass="121180">MFKPQNSTGSSFSSSPILTNATGLRRAKSNHSFSTTGCTASGINAIGGSSARGGWYLEDDEEDGFEERRERSNSFGAGGSCSVVRSNSLPFQKTKSNSSLAMMSLTGSLTRIGSNSGSNSSLLRSLHSSSRRWTSLIRSMEHLWDREGGQGMGMETSPQDTDRSYRLLRLPNNLRAILVSDPTTDKSAAALSVRVGASQDPPEAPGLAHFCEHMLFLGTDKYPRENTYKDLVNKSGGSSNAFTSMDLTLYKFQASADAFAGVLDVFAQFFMCPLFTESATGRELKAVDAENSKNLTNDSRRMWQITKAVATPSHPWSKFSTGSLQTLKEDVPPAFDLRDALLRFYAEHYYAGNMALALVSRDSLDVLEGHVRDKFGAIRDREPLAVREGDGERTAAVRAGWASGVHAGLGTSQDDFCLFEVTVALTEEGLPHWQDVASLIFQYVHLIGRASPEELLVLWDELRVISATAFRFQQKSSEYSYAADLARRLQYHQDRHVLSAGHLFDPLEEASLSACLAHMTEEKAILTLSCKDNQSRFFHRHRLDLSAAPRNSPAVLDLVEPWYQIPYQLELFPAHATREWACAHVDSLHLPRPNPFVAEEFEILAPSYEPPSATPSPPALVFANPCVHVWHKVDLSYKQPRAHIVLEFATPLPQRDPAAAELFVRYLEHTLAESTYDGVVAGLGWSISSHARGLTLRFSGFSHKVQTLLHKVLESVLTTDIHDALFRLSREKAIDAYRNIALARPDEHGQMFLSLLLTEGRWAWKEKLQRLESLQAEDLAHFHRELMARNSVTLGVFGNVSEESALGLGELVERLMRRNGRFEPLCPSLQPFSRAVMLDAGVDHRLCAIVPNDADTNSSLSTYFQAGLVTAAQTAQLMLLAQIMKEPCFTQLRTREQLGYIVGSGVKSMWFRSMVAGLSFRVLSKTHGPEDILDRLEAFLGQFHREILTVLSLSELERHKEALITNLLEPPKKMVGEASMHWEEIVNGTLEWKRNQLYADGVREAGRDDLIELFDSVCLNKEKRRVVSVMMHGKHHRPMRILGGEGTTGKDGPNLRGRVVYLKEEDCLAFRAAHALFPCSPSMFTSKY</sequence>
<dbReference type="PROSITE" id="PS00143">
    <property type="entry name" value="INSULINASE"/>
    <property type="match status" value="1"/>
</dbReference>
<gene>
    <name evidence="12" type="ORF">Naga_100048g10</name>
</gene>
<protein>
    <submittedName>
        <fullName evidence="12">Insulin degrading metalloproteinase</fullName>
    </submittedName>
</protein>
<feature type="domain" description="Peptidase M16 N-terminal" evidence="9">
    <location>
        <begin position="176"/>
        <end position="312"/>
    </location>
</feature>
<evidence type="ECO:0000256" key="5">
    <source>
        <dbReference type="ARBA" id="ARBA00022801"/>
    </source>
</evidence>
<dbReference type="EMBL" id="AZIL01000828">
    <property type="protein sequence ID" value="EWM25916.1"/>
    <property type="molecule type" value="Genomic_DNA"/>
</dbReference>
<dbReference type="PANTHER" id="PTHR43690">
    <property type="entry name" value="NARDILYSIN"/>
    <property type="match status" value="1"/>
</dbReference>
<evidence type="ECO:0000313" key="12">
    <source>
        <dbReference type="EMBL" id="EWM25916.1"/>
    </source>
</evidence>
<dbReference type="Pfam" id="PF22456">
    <property type="entry name" value="PqqF-like_C_4"/>
    <property type="match status" value="1"/>
</dbReference>
<evidence type="ECO:0000256" key="6">
    <source>
        <dbReference type="ARBA" id="ARBA00022833"/>
    </source>
</evidence>
<evidence type="ECO:0000256" key="1">
    <source>
        <dbReference type="ARBA" id="ARBA00001947"/>
    </source>
</evidence>
<dbReference type="SUPFAM" id="SSF63411">
    <property type="entry name" value="LuxS/MPP-like metallohydrolase"/>
    <property type="match status" value="4"/>
</dbReference>
<keyword evidence="6" id="KW-0862">Zinc</keyword>
<dbReference type="InterPro" id="IPR001431">
    <property type="entry name" value="Pept_M16_Zn_BS"/>
</dbReference>
<dbReference type="Pfam" id="PF16187">
    <property type="entry name" value="Peptidase_M16_M"/>
    <property type="match status" value="1"/>
</dbReference>
<dbReference type="Gene3D" id="3.30.830.10">
    <property type="entry name" value="Metalloenzyme, LuxS/M16 peptidase-like"/>
    <property type="match status" value="4"/>
</dbReference>
<comment type="caution">
    <text evidence="12">The sequence shown here is derived from an EMBL/GenBank/DDBJ whole genome shotgun (WGS) entry which is preliminary data.</text>
</comment>
<feature type="region of interest" description="Disordered" evidence="8">
    <location>
        <begin position="61"/>
        <end position="80"/>
    </location>
</feature>
<dbReference type="GO" id="GO:0006508">
    <property type="term" value="P:proteolysis"/>
    <property type="evidence" value="ECO:0007669"/>
    <property type="project" value="UniProtKB-KW"/>
</dbReference>
<keyword evidence="4" id="KW-0479">Metal-binding</keyword>
<evidence type="ECO:0000259" key="10">
    <source>
        <dbReference type="Pfam" id="PF16187"/>
    </source>
</evidence>
<organism evidence="12 13">
    <name type="scientific">Nannochloropsis gaditana</name>
    <dbReference type="NCBI Taxonomy" id="72520"/>
    <lineage>
        <taxon>Eukaryota</taxon>
        <taxon>Sar</taxon>
        <taxon>Stramenopiles</taxon>
        <taxon>Ochrophyta</taxon>
        <taxon>Eustigmatophyceae</taxon>
        <taxon>Eustigmatales</taxon>
        <taxon>Monodopsidaceae</taxon>
        <taxon>Nannochloropsis</taxon>
    </lineage>
</organism>
<dbReference type="AlphaFoldDB" id="W7TZ31"/>
<dbReference type="InterPro" id="IPR054734">
    <property type="entry name" value="PqqF-like_C_4"/>
</dbReference>
<keyword evidence="13" id="KW-1185">Reference proteome</keyword>
<reference evidence="12 13" key="1">
    <citation type="journal article" date="2014" name="Mol. Plant">
        <title>Chromosome Scale Genome Assembly and Transcriptome Profiling of Nannochloropsis gaditana in Nitrogen Depletion.</title>
        <authorList>
            <person name="Corteggiani Carpinelli E."/>
            <person name="Telatin A."/>
            <person name="Vitulo N."/>
            <person name="Forcato C."/>
            <person name="D'Angelo M."/>
            <person name="Schiavon R."/>
            <person name="Vezzi A."/>
            <person name="Giacometti G.M."/>
            <person name="Morosinotto T."/>
            <person name="Valle G."/>
        </authorList>
    </citation>
    <scope>NUCLEOTIDE SEQUENCE [LARGE SCALE GENOMIC DNA]</scope>
    <source>
        <strain evidence="12 13">B-31</strain>
    </source>
</reference>
<proteinExistence type="inferred from homology"/>
<evidence type="ECO:0000259" key="11">
    <source>
        <dbReference type="Pfam" id="PF22456"/>
    </source>
</evidence>
<dbReference type="PANTHER" id="PTHR43690:SF18">
    <property type="entry name" value="INSULIN-DEGRADING ENZYME-RELATED"/>
    <property type="match status" value="1"/>
</dbReference>
<evidence type="ECO:0000313" key="13">
    <source>
        <dbReference type="Proteomes" id="UP000019335"/>
    </source>
</evidence>
<dbReference type="InterPro" id="IPR032632">
    <property type="entry name" value="Peptidase_M16_M"/>
</dbReference>
<keyword evidence="7" id="KW-0482">Metalloprotease</keyword>
<evidence type="ECO:0000256" key="8">
    <source>
        <dbReference type="SAM" id="MobiDB-lite"/>
    </source>
</evidence>
<keyword evidence="5" id="KW-0378">Hydrolase</keyword>
<dbReference type="Proteomes" id="UP000019335">
    <property type="component" value="Chromosome 10"/>
</dbReference>
<dbReference type="GO" id="GO:0004222">
    <property type="term" value="F:metalloendopeptidase activity"/>
    <property type="evidence" value="ECO:0007669"/>
    <property type="project" value="InterPro"/>
</dbReference>
<name>W7TZ31_9STRA</name>
<evidence type="ECO:0000259" key="9">
    <source>
        <dbReference type="Pfam" id="PF00675"/>
    </source>
</evidence>
<dbReference type="InterPro" id="IPR050626">
    <property type="entry name" value="Peptidase_M16"/>
</dbReference>
<dbReference type="OrthoDB" id="952271at2759"/>
<evidence type="ECO:0000256" key="3">
    <source>
        <dbReference type="ARBA" id="ARBA00022670"/>
    </source>
</evidence>
<feature type="domain" description="Coenzyme PQQ synthesis protein F-like C-terminal lobe" evidence="11">
    <location>
        <begin position="879"/>
        <end position="982"/>
    </location>
</feature>
<dbReference type="MEROPS" id="M16.A09"/>